<keyword evidence="2" id="KW-1185">Reference proteome</keyword>
<proteinExistence type="predicted"/>
<organism evidence="1 2">
    <name type="scientific">Flavobacterium psychroterrae</name>
    <dbReference type="NCBI Taxonomy" id="2133767"/>
    <lineage>
        <taxon>Bacteria</taxon>
        <taxon>Pseudomonadati</taxon>
        <taxon>Bacteroidota</taxon>
        <taxon>Flavobacteriia</taxon>
        <taxon>Flavobacteriales</taxon>
        <taxon>Flavobacteriaceae</taxon>
        <taxon>Flavobacterium</taxon>
    </lineage>
</organism>
<comment type="caution">
    <text evidence="1">The sequence shown here is derived from an EMBL/GenBank/DDBJ whole genome shotgun (WGS) entry which is preliminary data.</text>
</comment>
<evidence type="ECO:0000313" key="2">
    <source>
        <dbReference type="Proteomes" id="UP000722625"/>
    </source>
</evidence>
<dbReference type="Proteomes" id="UP000722625">
    <property type="component" value="Unassembled WGS sequence"/>
</dbReference>
<dbReference type="EMBL" id="JAGYVZ010000010">
    <property type="protein sequence ID" value="MBS7231715.1"/>
    <property type="molecule type" value="Genomic_DNA"/>
</dbReference>
<dbReference type="RefSeq" id="WP_213299727.1">
    <property type="nucleotide sequence ID" value="NZ_JAGYVZ010000010.1"/>
</dbReference>
<accession>A0ABS5PCX9</accession>
<sequence length="79" mass="8775">MKTSRLRRLSICITDLENIPPEKITIAGNGKKYASLTTWDYAGENINDHDFSVSITRSVQEKQDGIPVMYIGGGLIIGY</sequence>
<gene>
    <name evidence="1" type="ORF">KHA90_11825</name>
</gene>
<protein>
    <submittedName>
        <fullName evidence="1">Uncharacterized protein</fullName>
    </submittedName>
</protein>
<evidence type="ECO:0000313" key="1">
    <source>
        <dbReference type="EMBL" id="MBS7231715.1"/>
    </source>
</evidence>
<reference evidence="1 2" key="1">
    <citation type="journal article" date="2018" name="Int. J. Syst. Evol. Microbiol.">
        <title>Flavobacterium chryseum sp. nov. and Flavobacterium psychroterrae sp. nov., novel environmental bacteria isolated from Antarctica.</title>
        <authorList>
            <person name="Kralova S."/>
            <person name="Svec P."/>
            <person name="Busse H.J."/>
            <person name="Stankova E."/>
            <person name="Vaczi P."/>
            <person name="Sedlacek I."/>
        </authorList>
    </citation>
    <scope>NUCLEOTIDE SEQUENCE [LARGE SCALE GENOMIC DNA]</scope>
    <source>
        <strain evidence="1 2">CCM 8827</strain>
    </source>
</reference>
<name>A0ABS5PCX9_9FLAO</name>